<organism evidence="2 3">
    <name type="scientific">Gilvimarinus gilvus</name>
    <dbReference type="NCBI Taxonomy" id="3058038"/>
    <lineage>
        <taxon>Bacteria</taxon>
        <taxon>Pseudomonadati</taxon>
        <taxon>Pseudomonadota</taxon>
        <taxon>Gammaproteobacteria</taxon>
        <taxon>Cellvibrionales</taxon>
        <taxon>Cellvibrionaceae</taxon>
        <taxon>Gilvimarinus</taxon>
    </lineage>
</organism>
<dbReference type="RefSeq" id="WP_302722678.1">
    <property type="nucleotide sequence ID" value="NZ_JAULRU010000569.1"/>
</dbReference>
<feature type="transmembrane region" description="Helical" evidence="1">
    <location>
        <begin position="151"/>
        <end position="170"/>
    </location>
</feature>
<dbReference type="EMBL" id="JAXAFO010000009">
    <property type="protein sequence ID" value="MDX6849065.1"/>
    <property type="molecule type" value="Genomic_DNA"/>
</dbReference>
<keyword evidence="1" id="KW-0812">Transmembrane</keyword>
<proteinExistence type="predicted"/>
<accession>A0ABU4RW32</accession>
<evidence type="ECO:0000313" key="3">
    <source>
        <dbReference type="Proteomes" id="UP001273505"/>
    </source>
</evidence>
<gene>
    <name evidence="2" type="ORF">SCD92_06815</name>
</gene>
<feature type="transmembrane region" description="Helical" evidence="1">
    <location>
        <begin position="120"/>
        <end position="139"/>
    </location>
</feature>
<keyword evidence="1" id="KW-1133">Transmembrane helix</keyword>
<feature type="transmembrane region" description="Helical" evidence="1">
    <location>
        <begin position="207"/>
        <end position="231"/>
    </location>
</feature>
<comment type="caution">
    <text evidence="2">The sequence shown here is derived from an EMBL/GenBank/DDBJ whole genome shotgun (WGS) entry which is preliminary data.</text>
</comment>
<dbReference type="InterPro" id="IPR010178">
    <property type="entry name" value="Lit"/>
</dbReference>
<keyword evidence="3" id="KW-1185">Reference proteome</keyword>
<protein>
    <submittedName>
        <fullName evidence="2">DUF1461 domain-containing protein</fullName>
    </submittedName>
</protein>
<name>A0ABU4RW32_9GAMM</name>
<reference evidence="2 3" key="1">
    <citation type="submission" date="2023-11" db="EMBL/GenBank/DDBJ databases">
        <title>Gilvimarinus fulvus sp. nov., isolated from the surface of Kelp.</title>
        <authorList>
            <person name="Sun Y.Y."/>
            <person name="Gong Y."/>
            <person name="Du Z.J."/>
        </authorList>
    </citation>
    <scope>NUCLEOTIDE SEQUENCE [LARGE SCALE GENOMIC DNA]</scope>
    <source>
        <strain evidence="2 3">SDUM040013</strain>
    </source>
</reference>
<evidence type="ECO:0000313" key="2">
    <source>
        <dbReference type="EMBL" id="MDX6849065.1"/>
    </source>
</evidence>
<keyword evidence="1" id="KW-0472">Membrane</keyword>
<dbReference type="Proteomes" id="UP001273505">
    <property type="component" value="Unassembled WGS sequence"/>
</dbReference>
<dbReference type="Pfam" id="PF07314">
    <property type="entry name" value="Lit"/>
    <property type="match status" value="1"/>
</dbReference>
<evidence type="ECO:0000256" key="1">
    <source>
        <dbReference type="SAM" id="Phobius"/>
    </source>
</evidence>
<sequence length="238" mass="27253">MRFTSPLWIVFLLGHWLASGFASWNLLASADFGYASAYQVLDIDEHIATYGPQNRYRDNFALTDKDQHLELFHQINIAVHQRPETLGNIKYYPSQGASQTLLTEPEALHLTDVALLIDKVYWLGWLAIIAFAISATVLWQLNAPLPRPRRVIGSVLGAIFATLALVLVVGPKKVFYYLHTWVFPPEHPWFFYYQDSLMTTLMKAPDLFGFIATLLLGLWLIIWASSLYLIIRLWPSTR</sequence>